<keyword evidence="2 3" id="KW-0520">NAD</keyword>
<dbReference type="PIRSF" id="PIRSF000102">
    <property type="entry name" value="Lac_mal_DH"/>
    <property type="match status" value="1"/>
</dbReference>
<evidence type="ECO:0000313" key="8">
    <source>
        <dbReference type="Proteomes" id="UP000019376"/>
    </source>
</evidence>
<proteinExistence type="inferred from homology"/>
<dbReference type="EMBL" id="KB644408">
    <property type="protein sequence ID" value="EPS26142.1"/>
    <property type="molecule type" value="Genomic_DNA"/>
</dbReference>
<keyword evidence="1 4" id="KW-0560">Oxidoreductase</keyword>
<feature type="binding site" evidence="3">
    <location>
        <position position="51"/>
    </location>
    <ligand>
        <name>NAD(+)</name>
        <dbReference type="ChEBI" id="CHEBI:57540"/>
    </ligand>
</feature>
<feature type="domain" description="Lactate/malate dehydrogenase C-terminal" evidence="6">
    <location>
        <begin position="162"/>
        <end position="329"/>
    </location>
</feature>
<dbReference type="AlphaFoldDB" id="S8AW83"/>
<feature type="domain" description="Lactate/malate dehydrogenase N-terminal" evidence="5">
    <location>
        <begin position="21"/>
        <end position="159"/>
    </location>
</feature>
<organism evidence="7 8">
    <name type="scientific">Penicillium oxalicum (strain 114-2 / CGMCC 5302)</name>
    <name type="common">Penicillium decumbens</name>
    <dbReference type="NCBI Taxonomy" id="933388"/>
    <lineage>
        <taxon>Eukaryota</taxon>
        <taxon>Fungi</taxon>
        <taxon>Dikarya</taxon>
        <taxon>Ascomycota</taxon>
        <taxon>Pezizomycotina</taxon>
        <taxon>Eurotiomycetes</taxon>
        <taxon>Eurotiomycetidae</taxon>
        <taxon>Eurotiales</taxon>
        <taxon>Aspergillaceae</taxon>
        <taxon>Penicillium</taxon>
    </lineage>
</organism>
<evidence type="ECO:0000313" key="7">
    <source>
        <dbReference type="EMBL" id="EPS26142.1"/>
    </source>
</evidence>
<dbReference type="Gene3D" id="3.90.110.10">
    <property type="entry name" value="Lactate dehydrogenase/glycoside hydrolase, family 4, C-terminal"/>
    <property type="match status" value="1"/>
</dbReference>
<dbReference type="InterPro" id="IPR036291">
    <property type="entry name" value="NAD(P)-bd_dom_sf"/>
</dbReference>
<dbReference type="InterPro" id="IPR015955">
    <property type="entry name" value="Lactate_DH/Glyco_Ohase_4_C"/>
</dbReference>
<accession>S8AW83</accession>
<dbReference type="SUPFAM" id="SSF56327">
    <property type="entry name" value="LDH C-terminal domain-like"/>
    <property type="match status" value="1"/>
</dbReference>
<dbReference type="InterPro" id="IPR001236">
    <property type="entry name" value="Lactate/malate_DH_N"/>
</dbReference>
<name>S8AW83_PENO1</name>
<dbReference type="PANTHER" id="PTHR43128">
    <property type="entry name" value="L-2-HYDROXYCARBOXYLATE DEHYDROGENASE (NAD(P)(+))"/>
    <property type="match status" value="1"/>
</dbReference>
<dbReference type="PhylomeDB" id="S8AW83"/>
<dbReference type="Pfam" id="PF00056">
    <property type="entry name" value="Ldh_1_N"/>
    <property type="match status" value="1"/>
</dbReference>
<sequence length="332" mass="36078">MVILKPPNPMTNNDAPSKKHRTAIIGVGDVGAAVANALILRSVTDEVLINDIDSILREAQIYDLSDVSYVCGGQIRVRAATHREAGQADIVIITIGSRHFRGETNVQHTFRKLSTFRSIISSMKPFGPNTILIVVANPVDIFTSFVYKLSGLPATRVIGSGTWLDSIRMSNVLAERTNADPSSINLPILGVNGKSQVIAWSTASIGDTPVDEIKSQTLPSVSAPPGLIDRESIHTECIIRKDKMLRGKGKIPLGIGSLVTRICEAIVSDQGRVCLVSQYQPKWDCCFSSPAALGKTGIVKTVEISMLPSEWQDLEETAKELRERVDQIHEGQ</sequence>
<keyword evidence="8" id="KW-1185">Reference proteome</keyword>
<evidence type="ECO:0000259" key="5">
    <source>
        <dbReference type="Pfam" id="PF00056"/>
    </source>
</evidence>
<dbReference type="Pfam" id="PF02866">
    <property type="entry name" value="Ldh_1_C"/>
    <property type="match status" value="1"/>
</dbReference>
<dbReference type="GO" id="GO:0006089">
    <property type="term" value="P:lactate metabolic process"/>
    <property type="evidence" value="ECO:0007669"/>
    <property type="project" value="TreeGrafter"/>
</dbReference>
<comment type="similarity">
    <text evidence="4">Belongs to the LDH/MDH superfamily.</text>
</comment>
<evidence type="ECO:0000256" key="1">
    <source>
        <dbReference type="ARBA" id="ARBA00023002"/>
    </source>
</evidence>
<feature type="binding site" evidence="3">
    <location>
        <begin position="26"/>
        <end position="31"/>
    </location>
    <ligand>
        <name>NAD(+)</name>
        <dbReference type="ChEBI" id="CHEBI:57540"/>
    </ligand>
</feature>
<dbReference type="Gene3D" id="3.40.50.720">
    <property type="entry name" value="NAD(P)-binding Rossmann-like Domain"/>
    <property type="match status" value="1"/>
</dbReference>
<dbReference type="Proteomes" id="UP000019376">
    <property type="component" value="Unassembled WGS sequence"/>
</dbReference>
<dbReference type="SUPFAM" id="SSF51735">
    <property type="entry name" value="NAD(P)-binding Rossmann-fold domains"/>
    <property type="match status" value="1"/>
</dbReference>
<dbReference type="PANTHER" id="PTHR43128:SF16">
    <property type="entry name" value="L-LACTATE DEHYDROGENASE"/>
    <property type="match status" value="1"/>
</dbReference>
<gene>
    <name evidence="7" type="ORF">PDE_01078</name>
</gene>
<dbReference type="InterPro" id="IPR022383">
    <property type="entry name" value="Lactate/malate_DH_C"/>
</dbReference>
<dbReference type="STRING" id="933388.S8AW83"/>
<dbReference type="InterPro" id="IPR001557">
    <property type="entry name" value="L-lactate/malate_DH"/>
</dbReference>
<evidence type="ECO:0000256" key="4">
    <source>
        <dbReference type="RuleBase" id="RU003369"/>
    </source>
</evidence>
<dbReference type="OrthoDB" id="6270329at2759"/>
<evidence type="ECO:0000256" key="3">
    <source>
        <dbReference type="PIRSR" id="PIRSR000102-3"/>
    </source>
</evidence>
<dbReference type="GO" id="GO:0004459">
    <property type="term" value="F:L-lactate dehydrogenase (NAD+) activity"/>
    <property type="evidence" value="ECO:0007669"/>
    <property type="project" value="TreeGrafter"/>
</dbReference>
<dbReference type="PRINTS" id="PR00086">
    <property type="entry name" value="LLDHDRGNASE"/>
</dbReference>
<evidence type="ECO:0000256" key="2">
    <source>
        <dbReference type="ARBA" id="ARBA00023027"/>
    </source>
</evidence>
<evidence type="ECO:0000259" key="6">
    <source>
        <dbReference type="Pfam" id="PF02866"/>
    </source>
</evidence>
<protein>
    <recommendedName>
        <fullName evidence="9">Lactate/malate dehydrogenase N-terminal domain-containing protein</fullName>
    </recommendedName>
</protein>
<reference evidence="7 8" key="1">
    <citation type="journal article" date="2013" name="PLoS ONE">
        <title>Genomic and secretomic analyses reveal unique features of the lignocellulolytic enzyme system of Penicillium decumbens.</title>
        <authorList>
            <person name="Liu G."/>
            <person name="Zhang L."/>
            <person name="Wei X."/>
            <person name="Zou G."/>
            <person name="Qin Y."/>
            <person name="Ma L."/>
            <person name="Li J."/>
            <person name="Zheng H."/>
            <person name="Wang S."/>
            <person name="Wang C."/>
            <person name="Xun L."/>
            <person name="Zhao G.-P."/>
            <person name="Zhou Z."/>
            <person name="Qu Y."/>
        </authorList>
    </citation>
    <scope>NUCLEOTIDE SEQUENCE [LARGE SCALE GENOMIC DNA]</scope>
    <source>
        <strain evidence="8">114-2 / CGMCC 5302</strain>
    </source>
</reference>
<dbReference type="eggNOG" id="KOG1495">
    <property type="taxonomic scope" value="Eukaryota"/>
</dbReference>
<dbReference type="HOGENOM" id="CLU_045401_1_2_1"/>
<evidence type="ECO:0008006" key="9">
    <source>
        <dbReference type="Google" id="ProtNLM"/>
    </source>
</evidence>
<feature type="binding site" evidence="3">
    <location>
        <begin position="135"/>
        <end position="137"/>
    </location>
    <ligand>
        <name>NAD(+)</name>
        <dbReference type="ChEBI" id="CHEBI:57540"/>
    </ligand>
</feature>